<evidence type="ECO:0000313" key="1">
    <source>
        <dbReference type="EMBL" id="KAJ5086218.1"/>
    </source>
</evidence>
<gene>
    <name evidence="1" type="ORF">N7532_010989</name>
</gene>
<organism evidence="1 2">
    <name type="scientific">Penicillium argentinense</name>
    <dbReference type="NCBI Taxonomy" id="1131581"/>
    <lineage>
        <taxon>Eukaryota</taxon>
        <taxon>Fungi</taxon>
        <taxon>Dikarya</taxon>
        <taxon>Ascomycota</taxon>
        <taxon>Pezizomycotina</taxon>
        <taxon>Eurotiomycetes</taxon>
        <taxon>Eurotiomycetidae</taxon>
        <taxon>Eurotiales</taxon>
        <taxon>Aspergillaceae</taxon>
        <taxon>Penicillium</taxon>
    </lineage>
</organism>
<proteinExistence type="predicted"/>
<name>A0A9W9JYF9_9EURO</name>
<reference evidence="1" key="1">
    <citation type="submission" date="2022-11" db="EMBL/GenBank/DDBJ databases">
        <authorList>
            <person name="Petersen C."/>
        </authorList>
    </citation>
    <scope>NUCLEOTIDE SEQUENCE</scope>
    <source>
        <strain evidence="1">IBT 30761</strain>
    </source>
</reference>
<protein>
    <submittedName>
        <fullName evidence="1">Uncharacterized protein</fullName>
    </submittedName>
</protein>
<comment type="caution">
    <text evidence="1">The sequence shown here is derived from an EMBL/GenBank/DDBJ whole genome shotgun (WGS) entry which is preliminary data.</text>
</comment>
<dbReference type="AlphaFoldDB" id="A0A9W9JYF9"/>
<sequence>MTVVDAVDALKAHTELIDIPVEPEEEGGGRERVEGLQLGWRLRQPRLLEVAFAELLVDRMEELKGDTMLFTKAKDFEI</sequence>
<accession>A0A9W9JYF9</accession>
<dbReference type="RefSeq" id="XP_056470896.1">
    <property type="nucleotide sequence ID" value="XM_056623480.1"/>
</dbReference>
<evidence type="ECO:0000313" key="2">
    <source>
        <dbReference type="Proteomes" id="UP001149074"/>
    </source>
</evidence>
<dbReference type="EMBL" id="JAPQKI010000010">
    <property type="protein sequence ID" value="KAJ5086218.1"/>
    <property type="molecule type" value="Genomic_DNA"/>
</dbReference>
<dbReference type="GeneID" id="81362459"/>
<keyword evidence="2" id="KW-1185">Reference proteome</keyword>
<dbReference type="Proteomes" id="UP001149074">
    <property type="component" value="Unassembled WGS sequence"/>
</dbReference>
<reference evidence="1" key="2">
    <citation type="journal article" date="2023" name="IMA Fungus">
        <title>Comparative genomic study of the Penicillium genus elucidates a diverse pangenome and 15 lateral gene transfer events.</title>
        <authorList>
            <person name="Petersen C."/>
            <person name="Sorensen T."/>
            <person name="Nielsen M.R."/>
            <person name="Sondergaard T.E."/>
            <person name="Sorensen J.L."/>
            <person name="Fitzpatrick D.A."/>
            <person name="Frisvad J.C."/>
            <person name="Nielsen K.L."/>
        </authorList>
    </citation>
    <scope>NUCLEOTIDE SEQUENCE</scope>
    <source>
        <strain evidence="1">IBT 30761</strain>
    </source>
</reference>